<keyword evidence="3" id="KW-1003">Cell membrane</keyword>
<evidence type="ECO:0000313" key="12">
    <source>
        <dbReference type="Proteomes" id="UP000247696"/>
    </source>
</evidence>
<keyword evidence="5 9" id="KW-1133">Transmembrane helix</keyword>
<feature type="transmembrane region" description="Helical" evidence="9">
    <location>
        <begin position="220"/>
        <end position="238"/>
    </location>
</feature>
<protein>
    <submittedName>
        <fullName evidence="11">Na(+)/H(+) antiporter subunit D</fullName>
    </submittedName>
</protein>
<dbReference type="PANTHER" id="PTHR42703:SF1">
    <property type="entry name" value="NA(+)_H(+) ANTIPORTER SUBUNIT D1"/>
    <property type="match status" value="1"/>
</dbReference>
<name>A0A2Z3YND8_9CORY</name>
<feature type="compositionally biased region" description="Low complexity" evidence="8">
    <location>
        <begin position="534"/>
        <end position="552"/>
    </location>
</feature>
<feature type="transmembrane region" description="Helical" evidence="9">
    <location>
        <begin position="468"/>
        <end position="490"/>
    </location>
</feature>
<evidence type="ECO:0000256" key="8">
    <source>
        <dbReference type="SAM" id="MobiDB-lite"/>
    </source>
</evidence>
<feature type="region of interest" description="Disordered" evidence="8">
    <location>
        <begin position="527"/>
        <end position="567"/>
    </location>
</feature>
<evidence type="ECO:0000256" key="3">
    <source>
        <dbReference type="ARBA" id="ARBA00022475"/>
    </source>
</evidence>
<dbReference type="PANTHER" id="PTHR42703">
    <property type="entry name" value="NADH DEHYDROGENASE"/>
    <property type="match status" value="1"/>
</dbReference>
<gene>
    <name evidence="11" type="primary">mrpD</name>
    <name evidence="11" type="ORF">Csp1_04480</name>
</gene>
<dbReference type="STRING" id="1737425.GCA_900049755_02180"/>
<dbReference type="EMBL" id="CP024988">
    <property type="protein sequence ID" value="AWT25269.1"/>
    <property type="molecule type" value="Genomic_DNA"/>
</dbReference>
<comment type="similarity">
    <text evidence="2">Belongs to the CPA3 antiporters (TC 2.A.63) subunit D family.</text>
</comment>
<keyword evidence="6 9" id="KW-0472">Membrane</keyword>
<feature type="transmembrane region" description="Helical" evidence="9">
    <location>
        <begin position="250"/>
        <end position="274"/>
    </location>
</feature>
<dbReference type="Proteomes" id="UP000247696">
    <property type="component" value="Chromosome"/>
</dbReference>
<feature type="transmembrane region" description="Helical" evidence="9">
    <location>
        <begin position="340"/>
        <end position="366"/>
    </location>
</feature>
<dbReference type="PRINTS" id="PR01437">
    <property type="entry name" value="NUOXDRDTASE4"/>
</dbReference>
<feature type="transmembrane region" description="Helical" evidence="9">
    <location>
        <begin position="315"/>
        <end position="334"/>
    </location>
</feature>
<evidence type="ECO:0000256" key="1">
    <source>
        <dbReference type="ARBA" id="ARBA00004651"/>
    </source>
</evidence>
<feature type="domain" description="NADH:quinone oxidoreductase/Mrp antiporter transmembrane" evidence="10">
    <location>
        <begin position="134"/>
        <end position="436"/>
    </location>
</feature>
<accession>A0A2Z3YND8</accession>
<dbReference type="OrthoDB" id="9768329at2"/>
<dbReference type="InterPro" id="IPR001750">
    <property type="entry name" value="ND/Mrp_TM"/>
</dbReference>
<keyword evidence="12" id="KW-1185">Reference proteome</keyword>
<evidence type="ECO:0000313" key="11">
    <source>
        <dbReference type="EMBL" id="AWT25269.1"/>
    </source>
</evidence>
<evidence type="ECO:0000256" key="6">
    <source>
        <dbReference type="ARBA" id="ARBA00023136"/>
    </source>
</evidence>
<organism evidence="11 12">
    <name type="scientific">Corynebacterium provencense</name>
    <dbReference type="NCBI Taxonomy" id="1737425"/>
    <lineage>
        <taxon>Bacteria</taxon>
        <taxon>Bacillati</taxon>
        <taxon>Actinomycetota</taxon>
        <taxon>Actinomycetes</taxon>
        <taxon>Mycobacteriales</taxon>
        <taxon>Corynebacteriaceae</taxon>
        <taxon>Corynebacterium</taxon>
    </lineage>
</organism>
<comment type="subcellular location">
    <subcellularLocation>
        <location evidence="1">Cell membrane</location>
        <topology evidence="1">Multi-pass membrane protein</topology>
    </subcellularLocation>
    <subcellularLocation>
        <location evidence="7">Membrane</location>
        <topology evidence="7">Multi-pass membrane protein</topology>
    </subcellularLocation>
</comment>
<feature type="transmembrane region" description="Helical" evidence="9">
    <location>
        <begin position="426"/>
        <end position="448"/>
    </location>
</feature>
<evidence type="ECO:0000256" key="4">
    <source>
        <dbReference type="ARBA" id="ARBA00022692"/>
    </source>
</evidence>
<evidence type="ECO:0000256" key="7">
    <source>
        <dbReference type="RuleBase" id="RU000320"/>
    </source>
</evidence>
<dbReference type="InterPro" id="IPR003918">
    <property type="entry name" value="NADH_UbQ_OxRdtase"/>
</dbReference>
<dbReference type="InterPro" id="IPR050586">
    <property type="entry name" value="CPA3_Na-H_Antiporter_D"/>
</dbReference>
<feature type="transmembrane region" description="Helical" evidence="9">
    <location>
        <begin position="85"/>
        <end position="104"/>
    </location>
</feature>
<dbReference type="KEGG" id="cpre:Csp1_04480"/>
<keyword evidence="4 7" id="KW-0812">Transmembrane</keyword>
<evidence type="ECO:0000256" key="5">
    <source>
        <dbReference type="ARBA" id="ARBA00022989"/>
    </source>
</evidence>
<dbReference type="RefSeq" id="WP_110480968.1">
    <property type="nucleotide sequence ID" value="NZ_CP024988.1"/>
</dbReference>
<proteinExistence type="inferred from homology"/>
<sequence>MDFPPTLLPFFVVVPLVASAVAALLPWSAARRGLALLVPAAGIAGGGVLLAAVSGPGGQAGTGVIATGIGQFVGGVSIPLVADTLSALMIMTTSVVALAANWFAEVVGENRVRFFPSMTLMLLGGVWGALLTADLFNLFVFIEIMLMPSFGLLTMTGTWARLSAGRTFILVNLVTSMCLLAGVGLVYGVVGTTNLAALAGAAGPRASEAGFDDGVFGTQWQLWLALGMVLIALCVKSGSTPVHTWLPRAYGFTSPTVMALFSGLHTKVGVYAVLRVYMTVFDGDQRWAQVILGFAVAGMLIGSFAGLGETTLRGVIAYQMVNGIPFILIALAFLSGNAGLMLSAAVFYMLHHMVSAAAMILAAGAVEETYGTGRLRRLSGLMRRDPLVSTVFAAAALSLAGLPPFSGLWGKLLIVLGISADSGWKVWVGLAAVVVASVGALLSLLYAWRKTFWGRPMDPQDMDPSLAVSGRMTLPSAALMAVSVVMFVAVGPVTGWTRDAAAGLIDTTGYVRAVLGDPEEAVGVVLPPEELLAPYDPSAPTTSDDTPPAETPQADTPQADTPQGGDR</sequence>
<dbReference type="AlphaFoldDB" id="A0A2Z3YND8"/>
<feature type="transmembrane region" description="Helical" evidence="9">
    <location>
        <begin position="167"/>
        <end position="190"/>
    </location>
</feature>
<feature type="transmembrane region" description="Helical" evidence="9">
    <location>
        <begin position="34"/>
        <end position="54"/>
    </location>
</feature>
<evidence type="ECO:0000256" key="9">
    <source>
        <dbReference type="SAM" id="Phobius"/>
    </source>
</evidence>
<feature type="transmembrane region" description="Helical" evidence="9">
    <location>
        <begin position="6"/>
        <end position="27"/>
    </location>
</feature>
<dbReference type="Pfam" id="PF00361">
    <property type="entry name" value="Proton_antipo_M"/>
    <property type="match status" value="1"/>
</dbReference>
<dbReference type="GO" id="GO:0042773">
    <property type="term" value="P:ATP synthesis coupled electron transport"/>
    <property type="evidence" value="ECO:0007669"/>
    <property type="project" value="InterPro"/>
</dbReference>
<evidence type="ECO:0000256" key="2">
    <source>
        <dbReference type="ARBA" id="ARBA00005346"/>
    </source>
</evidence>
<feature type="transmembrane region" description="Helical" evidence="9">
    <location>
        <begin position="387"/>
        <end position="406"/>
    </location>
</feature>
<reference evidence="12" key="1">
    <citation type="submission" date="2017-11" db="EMBL/GenBank/DDBJ databases">
        <title>Otitis media/interna in a cat caused by the recently described species Corynebacterium provencense.</title>
        <authorList>
            <person name="Kittl S."/>
            <person name="Brodard I."/>
            <person name="Rychener L."/>
            <person name="Jores J."/>
            <person name="Roosje P."/>
            <person name="Gobeli Brawand S."/>
        </authorList>
    </citation>
    <scope>NUCLEOTIDE SEQUENCE [LARGE SCALE GENOMIC DNA]</scope>
    <source>
        <strain evidence="12">17KM38</strain>
    </source>
</reference>
<dbReference type="GO" id="GO:0008137">
    <property type="term" value="F:NADH dehydrogenase (ubiquinone) activity"/>
    <property type="evidence" value="ECO:0007669"/>
    <property type="project" value="InterPro"/>
</dbReference>
<feature type="transmembrane region" description="Helical" evidence="9">
    <location>
        <begin position="286"/>
        <end position="308"/>
    </location>
</feature>
<dbReference type="GO" id="GO:0005886">
    <property type="term" value="C:plasma membrane"/>
    <property type="evidence" value="ECO:0007669"/>
    <property type="project" value="UniProtKB-SubCell"/>
</dbReference>
<feature type="transmembrane region" description="Helical" evidence="9">
    <location>
        <begin position="124"/>
        <end position="146"/>
    </location>
</feature>
<evidence type="ECO:0000259" key="10">
    <source>
        <dbReference type="Pfam" id="PF00361"/>
    </source>
</evidence>